<dbReference type="OrthoDB" id="9770030at2"/>
<sequence>MAQLITPAELDLLLAAGAPVRVLDVRYRLDKPDGRDDHAAGHVPGAVYVDLESELSRHGAPQEGRHPLPALTDLQAAVRRWGLRSGDTVVVYDDARALGASRAWWVLTRSGIADVRLLDGGLRGWIDAGFALESGAVEPEPGDAAVHAIAEPVLSIDDAAGFPDAGVLVDVRAAERYRGEVEPIDPVAGHIPGAVNLPTTAYMDGERFVDAAALAELFASVGVVPGVAAAAYCGSGVTAAQAVFAAELAGRELALYPGSWSQWSNTPGRPVATGAAPADVTGTI</sequence>
<dbReference type="Proteomes" id="UP000320235">
    <property type="component" value="Unassembled WGS sequence"/>
</dbReference>
<protein>
    <submittedName>
        <fullName evidence="4">Thiosulfate/3-mercaptopyruvate sulfurtransferase</fullName>
    </submittedName>
</protein>
<keyword evidence="5" id="KW-1185">Reference proteome</keyword>
<organism evidence="4 5">
    <name type="scientific">Microbacterium kyungheense</name>
    <dbReference type="NCBI Taxonomy" id="1263636"/>
    <lineage>
        <taxon>Bacteria</taxon>
        <taxon>Bacillati</taxon>
        <taxon>Actinomycetota</taxon>
        <taxon>Actinomycetes</taxon>
        <taxon>Micrococcales</taxon>
        <taxon>Microbacteriaceae</taxon>
        <taxon>Microbacterium</taxon>
    </lineage>
</organism>
<feature type="domain" description="Rhodanese" evidence="3">
    <location>
        <begin position="16"/>
        <end position="134"/>
    </location>
</feature>
<evidence type="ECO:0000259" key="3">
    <source>
        <dbReference type="PROSITE" id="PS50206"/>
    </source>
</evidence>
<dbReference type="InterPro" id="IPR045078">
    <property type="entry name" value="TST/MPST-like"/>
</dbReference>
<evidence type="ECO:0000256" key="1">
    <source>
        <dbReference type="ARBA" id="ARBA00022679"/>
    </source>
</evidence>
<keyword evidence="2" id="KW-0677">Repeat</keyword>
<gene>
    <name evidence="4" type="ORF">FB391_1673</name>
</gene>
<dbReference type="EMBL" id="VFPE01000002">
    <property type="protein sequence ID" value="TQM27647.1"/>
    <property type="molecule type" value="Genomic_DNA"/>
</dbReference>
<dbReference type="RefSeq" id="WP_141893979.1">
    <property type="nucleotide sequence ID" value="NZ_BAABLH010000004.1"/>
</dbReference>
<feature type="domain" description="Rhodanese" evidence="3">
    <location>
        <begin position="162"/>
        <end position="272"/>
    </location>
</feature>
<reference evidence="4 5" key="1">
    <citation type="submission" date="2019-06" db="EMBL/GenBank/DDBJ databases">
        <title>Sequencing the genomes of 1000 actinobacteria strains.</title>
        <authorList>
            <person name="Klenk H.-P."/>
        </authorList>
    </citation>
    <scope>NUCLEOTIDE SEQUENCE [LARGE SCALE GENOMIC DNA]</scope>
    <source>
        <strain evidence="4 5">DSM 105492</strain>
    </source>
</reference>
<dbReference type="PANTHER" id="PTHR11364:SF27">
    <property type="entry name" value="SULFURTRANSFERASE"/>
    <property type="match status" value="1"/>
</dbReference>
<name>A0A543F1C8_9MICO</name>
<dbReference type="SUPFAM" id="SSF52821">
    <property type="entry name" value="Rhodanese/Cell cycle control phosphatase"/>
    <property type="match status" value="2"/>
</dbReference>
<dbReference type="InterPro" id="IPR036873">
    <property type="entry name" value="Rhodanese-like_dom_sf"/>
</dbReference>
<dbReference type="PROSITE" id="PS50206">
    <property type="entry name" value="RHODANESE_3"/>
    <property type="match status" value="2"/>
</dbReference>
<keyword evidence="1 4" id="KW-0808">Transferase</keyword>
<proteinExistence type="predicted"/>
<dbReference type="Gene3D" id="3.40.250.10">
    <property type="entry name" value="Rhodanese-like domain"/>
    <property type="match status" value="2"/>
</dbReference>
<evidence type="ECO:0000256" key="2">
    <source>
        <dbReference type="ARBA" id="ARBA00022737"/>
    </source>
</evidence>
<dbReference type="CDD" id="cd01448">
    <property type="entry name" value="TST_Repeat_1"/>
    <property type="match status" value="1"/>
</dbReference>
<dbReference type="CDD" id="cd01449">
    <property type="entry name" value="TST_Repeat_2"/>
    <property type="match status" value="1"/>
</dbReference>
<dbReference type="GO" id="GO:0004792">
    <property type="term" value="F:thiosulfate-cyanide sulfurtransferase activity"/>
    <property type="evidence" value="ECO:0007669"/>
    <property type="project" value="TreeGrafter"/>
</dbReference>
<accession>A0A543F1C8</accession>
<keyword evidence="4" id="KW-0670">Pyruvate</keyword>
<evidence type="ECO:0000313" key="5">
    <source>
        <dbReference type="Proteomes" id="UP000320235"/>
    </source>
</evidence>
<evidence type="ECO:0000313" key="4">
    <source>
        <dbReference type="EMBL" id="TQM27647.1"/>
    </source>
</evidence>
<dbReference type="InterPro" id="IPR001763">
    <property type="entry name" value="Rhodanese-like_dom"/>
</dbReference>
<dbReference type="AlphaFoldDB" id="A0A543F1C8"/>
<dbReference type="Pfam" id="PF00581">
    <property type="entry name" value="Rhodanese"/>
    <property type="match status" value="2"/>
</dbReference>
<comment type="caution">
    <text evidence="4">The sequence shown here is derived from an EMBL/GenBank/DDBJ whole genome shotgun (WGS) entry which is preliminary data.</text>
</comment>
<dbReference type="PANTHER" id="PTHR11364">
    <property type="entry name" value="THIOSULFATE SULFERTANSFERASE"/>
    <property type="match status" value="1"/>
</dbReference>
<dbReference type="SMART" id="SM00450">
    <property type="entry name" value="RHOD"/>
    <property type="match status" value="2"/>
</dbReference>